<evidence type="ECO:0000256" key="20">
    <source>
        <dbReference type="SAM" id="MobiDB-lite"/>
    </source>
</evidence>
<dbReference type="InterPro" id="IPR032454">
    <property type="entry name" value="Histone_H2A_C"/>
</dbReference>
<gene>
    <name evidence="22" type="primary">H3_3</name>
    <name evidence="22" type="ORF">N1851_028151</name>
</gene>
<feature type="region of interest" description="Disordered" evidence="20">
    <location>
        <begin position="464"/>
        <end position="628"/>
    </location>
</feature>
<dbReference type="CDD" id="cd00073">
    <property type="entry name" value="H15"/>
    <property type="match status" value="1"/>
</dbReference>
<feature type="region of interest" description="Disordered" evidence="20">
    <location>
        <begin position="1"/>
        <end position="43"/>
    </location>
</feature>
<keyword evidence="15" id="KW-0007">Acetylation</keyword>
<dbReference type="CDD" id="cd22911">
    <property type="entry name" value="HFD_H3"/>
    <property type="match status" value="1"/>
</dbReference>
<keyword evidence="17" id="KW-0539">Nucleus</keyword>
<dbReference type="PROSITE" id="PS00959">
    <property type="entry name" value="HISTONE_H3_2"/>
    <property type="match status" value="1"/>
</dbReference>
<evidence type="ECO:0000256" key="4">
    <source>
        <dbReference type="ARBA" id="ARBA00006564"/>
    </source>
</evidence>
<dbReference type="GO" id="GO:0000786">
    <property type="term" value="C:nucleosome"/>
    <property type="evidence" value="ECO:0007669"/>
    <property type="project" value="UniProtKB-KW"/>
</dbReference>
<dbReference type="InterPro" id="IPR001951">
    <property type="entry name" value="Histone_H4"/>
</dbReference>
<dbReference type="Proteomes" id="UP001174136">
    <property type="component" value="Unassembled WGS sequence"/>
</dbReference>
<dbReference type="Gene3D" id="1.10.10.10">
    <property type="entry name" value="Winged helix-like DNA-binding domain superfamily/Winged helix DNA-binding domain"/>
    <property type="match status" value="1"/>
</dbReference>
<dbReference type="InterPro" id="IPR036390">
    <property type="entry name" value="WH_DNA-bd_sf"/>
</dbReference>
<comment type="subcellular location">
    <subcellularLocation>
        <location evidence="3">Chromosome</location>
    </subcellularLocation>
    <subcellularLocation>
        <location evidence="2">Nucleus</location>
    </subcellularLocation>
</comment>
<keyword evidence="13" id="KW-0832">Ubl conjugation</keyword>
<dbReference type="FunFam" id="1.10.20.10:FF:000004">
    <property type="entry name" value="Histone H2A"/>
    <property type="match status" value="1"/>
</dbReference>
<dbReference type="PRINTS" id="PR00622">
    <property type="entry name" value="HISTONEH3"/>
</dbReference>
<reference evidence="22" key="1">
    <citation type="journal article" date="2023" name="Front. Mar. Sci.">
        <title>A new Merluccius polli reference genome to investigate the effects of global change in West African waters.</title>
        <authorList>
            <person name="Mateo J.L."/>
            <person name="Blanco-Fernandez C."/>
            <person name="Garcia-Vazquez E."/>
            <person name="Machado-Schiaffino G."/>
        </authorList>
    </citation>
    <scope>NUCLEOTIDE SEQUENCE</scope>
    <source>
        <strain evidence="22">C29</strain>
        <tissue evidence="22">Fin</tissue>
    </source>
</reference>
<evidence type="ECO:0000256" key="7">
    <source>
        <dbReference type="ARBA" id="ARBA00010691"/>
    </source>
</evidence>
<evidence type="ECO:0000313" key="22">
    <source>
        <dbReference type="EMBL" id="KAK0135961.1"/>
    </source>
</evidence>
<dbReference type="SUPFAM" id="SSF47113">
    <property type="entry name" value="Histone-fold"/>
    <property type="match status" value="4"/>
</dbReference>
<dbReference type="InterPro" id="IPR007125">
    <property type="entry name" value="H2A/H2B/H3"/>
</dbReference>
<dbReference type="Gene3D" id="1.10.20.10">
    <property type="entry name" value="Histone, subunit A"/>
    <property type="match status" value="4"/>
</dbReference>
<dbReference type="SMART" id="SM00417">
    <property type="entry name" value="H4"/>
    <property type="match status" value="1"/>
</dbReference>
<dbReference type="Pfam" id="PF15511">
    <property type="entry name" value="CENP-T_C"/>
    <property type="match status" value="1"/>
</dbReference>
<dbReference type="Pfam" id="PF00125">
    <property type="entry name" value="Histone"/>
    <property type="match status" value="3"/>
</dbReference>
<keyword evidence="18" id="KW-0544">Nucleosome core</keyword>
<evidence type="ECO:0000256" key="12">
    <source>
        <dbReference type="ARBA" id="ARBA00022765"/>
    </source>
</evidence>
<evidence type="ECO:0000256" key="19">
    <source>
        <dbReference type="ARBA" id="ARBA00023278"/>
    </source>
</evidence>
<dbReference type="PROSITE" id="PS51504">
    <property type="entry name" value="H15"/>
    <property type="match status" value="1"/>
</dbReference>
<dbReference type="AlphaFoldDB" id="A0AA47NRR8"/>
<evidence type="ECO:0000256" key="18">
    <source>
        <dbReference type="ARBA" id="ARBA00023269"/>
    </source>
</evidence>
<dbReference type="GO" id="GO:0005634">
    <property type="term" value="C:nucleus"/>
    <property type="evidence" value="ECO:0007669"/>
    <property type="project" value="UniProtKB-SubCell"/>
</dbReference>
<dbReference type="InterPro" id="IPR036388">
    <property type="entry name" value="WH-like_DNA-bd_sf"/>
</dbReference>
<keyword evidence="16" id="KW-0238">DNA-binding</keyword>
<keyword evidence="14" id="KW-0164">Citrullination</keyword>
<evidence type="ECO:0000259" key="21">
    <source>
        <dbReference type="PROSITE" id="PS51504"/>
    </source>
</evidence>
<evidence type="ECO:0000313" key="23">
    <source>
        <dbReference type="Proteomes" id="UP001174136"/>
    </source>
</evidence>
<keyword evidence="23" id="KW-1185">Reference proteome</keyword>
<evidence type="ECO:0000256" key="9">
    <source>
        <dbReference type="ARBA" id="ARBA00022481"/>
    </source>
</evidence>
<dbReference type="GO" id="GO:0006950">
    <property type="term" value="P:response to stress"/>
    <property type="evidence" value="ECO:0007669"/>
    <property type="project" value="UniProtKB-ARBA"/>
</dbReference>
<comment type="similarity">
    <text evidence="5">Belongs to the histone H2B family.</text>
</comment>
<dbReference type="InterPro" id="IPR009072">
    <property type="entry name" value="Histone-fold"/>
</dbReference>
<dbReference type="FunFam" id="1.10.20.10:FF:000044">
    <property type="entry name" value="Histone H3.3"/>
    <property type="match status" value="1"/>
</dbReference>
<evidence type="ECO:0000256" key="10">
    <source>
        <dbReference type="ARBA" id="ARBA00022499"/>
    </source>
</evidence>
<evidence type="ECO:0000256" key="3">
    <source>
        <dbReference type="ARBA" id="ARBA00004286"/>
    </source>
</evidence>
<dbReference type="SMART" id="SM00526">
    <property type="entry name" value="H15"/>
    <property type="match status" value="1"/>
</dbReference>
<dbReference type="InterPro" id="IPR055333">
    <property type="entry name" value="HISTONE_H2B_site"/>
</dbReference>
<evidence type="ECO:0000256" key="5">
    <source>
        <dbReference type="ARBA" id="ARBA00006846"/>
    </source>
</evidence>
<dbReference type="CDD" id="cd22912">
    <property type="entry name" value="HFD_H4"/>
    <property type="match status" value="1"/>
</dbReference>
<evidence type="ECO:0000256" key="16">
    <source>
        <dbReference type="ARBA" id="ARBA00023125"/>
    </source>
</evidence>
<feature type="compositionally biased region" description="Basic residues" evidence="20">
    <location>
        <begin position="21"/>
        <end position="30"/>
    </location>
</feature>
<dbReference type="InterPro" id="IPR000558">
    <property type="entry name" value="Histone_H2B"/>
</dbReference>
<proteinExistence type="inferred from homology"/>
<evidence type="ECO:0000256" key="14">
    <source>
        <dbReference type="ARBA" id="ARBA00022934"/>
    </source>
</evidence>
<dbReference type="CDD" id="cd22910">
    <property type="entry name" value="HFD_H2B"/>
    <property type="match status" value="1"/>
</dbReference>
<dbReference type="SUPFAM" id="SSF46785">
    <property type="entry name" value="Winged helix' DNA-binding domain"/>
    <property type="match status" value="1"/>
</dbReference>
<comment type="similarity">
    <text evidence="7">Belongs to the histone H2A family.</text>
</comment>
<dbReference type="Pfam" id="PF00538">
    <property type="entry name" value="Linker_histone"/>
    <property type="match status" value="1"/>
</dbReference>
<dbReference type="GO" id="GO:0046982">
    <property type="term" value="F:protein heterodimerization activity"/>
    <property type="evidence" value="ECO:0007669"/>
    <property type="project" value="InterPro"/>
</dbReference>
<feature type="compositionally biased region" description="Low complexity" evidence="20">
    <location>
        <begin position="478"/>
        <end position="493"/>
    </location>
</feature>
<evidence type="ECO:0000256" key="8">
    <source>
        <dbReference type="ARBA" id="ARBA00022454"/>
    </source>
</evidence>
<organism evidence="22 23">
    <name type="scientific">Merluccius polli</name>
    <name type="common">Benguela hake</name>
    <name type="synonym">Merluccius cadenati</name>
    <dbReference type="NCBI Taxonomy" id="89951"/>
    <lineage>
        <taxon>Eukaryota</taxon>
        <taxon>Metazoa</taxon>
        <taxon>Chordata</taxon>
        <taxon>Craniata</taxon>
        <taxon>Vertebrata</taxon>
        <taxon>Euteleostomi</taxon>
        <taxon>Actinopterygii</taxon>
        <taxon>Neopterygii</taxon>
        <taxon>Teleostei</taxon>
        <taxon>Neoteleostei</taxon>
        <taxon>Acanthomorphata</taxon>
        <taxon>Zeiogadaria</taxon>
        <taxon>Gadariae</taxon>
        <taxon>Gadiformes</taxon>
        <taxon>Gadoidei</taxon>
        <taxon>Merlucciidae</taxon>
        <taxon>Merluccius</taxon>
    </lineage>
</organism>
<comment type="function">
    <text evidence="1">Core component of nucleosome. Nucleosomes wrap and compact DNA into chromatin, limiting DNA accessibility to the cellular machineries which require DNA as a template. Histones thereby play a central role in transcription regulation, DNA repair, DNA replication and chromosomal stability. DNA accessibility is regulated via a complex set of post-translational modifications of histones, also called histone code, and nucleosome remodeling.</text>
</comment>
<dbReference type="InterPro" id="IPR004823">
    <property type="entry name" value="TAF_TATA-bd_Histone-like_dom"/>
</dbReference>
<dbReference type="GO" id="GO:0030527">
    <property type="term" value="F:structural constituent of chromatin"/>
    <property type="evidence" value="ECO:0007669"/>
    <property type="project" value="InterPro"/>
</dbReference>
<evidence type="ECO:0000256" key="2">
    <source>
        <dbReference type="ARBA" id="ARBA00004123"/>
    </source>
</evidence>
<feature type="domain" description="H15" evidence="21">
    <location>
        <begin position="401"/>
        <end position="474"/>
    </location>
</feature>
<dbReference type="GO" id="GO:0003677">
    <property type="term" value="F:DNA binding"/>
    <property type="evidence" value="ECO:0007669"/>
    <property type="project" value="UniProtKB-KW"/>
</dbReference>
<dbReference type="PROSITE" id="PS00046">
    <property type="entry name" value="HISTONE_H2A"/>
    <property type="match status" value="1"/>
</dbReference>
<dbReference type="GO" id="GO:0006334">
    <property type="term" value="P:nucleosome assembly"/>
    <property type="evidence" value="ECO:0007669"/>
    <property type="project" value="InterPro"/>
</dbReference>
<dbReference type="InterPro" id="IPR005818">
    <property type="entry name" value="Histone_H1/H5_H15"/>
</dbReference>
<keyword evidence="19" id="KW-0379">Hydroxylation</keyword>
<dbReference type="PROSITE" id="PS00357">
    <property type="entry name" value="HISTONE_H2B"/>
    <property type="match status" value="1"/>
</dbReference>
<dbReference type="SMART" id="SM00428">
    <property type="entry name" value="H3"/>
    <property type="match status" value="1"/>
</dbReference>
<comment type="similarity">
    <text evidence="6">Belongs to the histone H3 family.</text>
</comment>
<dbReference type="SMART" id="SM00414">
    <property type="entry name" value="H2A"/>
    <property type="match status" value="1"/>
</dbReference>
<dbReference type="FunFam" id="1.10.20.10:FF:000078">
    <property type="entry name" value="Histone H3"/>
    <property type="match status" value="1"/>
</dbReference>
<comment type="similarity">
    <text evidence="4">Belongs to the histone H4 family.</text>
</comment>
<keyword evidence="11" id="KW-0597">Phosphoprotein</keyword>
<dbReference type="InterPro" id="IPR019809">
    <property type="entry name" value="Histone_H4_CS"/>
</dbReference>
<dbReference type="InterPro" id="IPR035425">
    <property type="entry name" value="CENP-T/H4_C"/>
</dbReference>
<dbReference type="PROSITE" id="PS00322">
    <property type="entry name" value="HISTONE_H3_1"/>
    <property type="match status" value="1"/>
</dbReference>
<feature type="region of interest" description="Disordered" evidence="20">
    <location>
        <begin position="254"/>
        <end position="289"/>
    </location>
</feature>
<dbReference type="SMART" id="SM00803">
    <property type="entry name" value="TAF"/>
    <property type="match status" value="1"/>
</dbReference>
<accession>A0AA47NRR8</accession>
<keyword evidence="12" id="KW-0013">ADP-ribosylation</keyword>
<dbReference type="InterPro" id="IPR032458">
    <property type="entry name" value="Histone_H2A_CS"/>
</dbReference>
<evidence type="ECO:0000256" key="6">
    <source>
        <dbReference type="ARBA" id="ARBA00010343"/>
    </source>
</evidence>
<dbReference type="EMBL" id="JAOPHQ010005320">
    <property type="protein sequence ID" value="KAK0135961.1"/>
    <property type="molecule type" value="Genomic_DNA"/>
</dbReference>
<dbReference type="InterPro" id="IPR002119">
    <property type="entry name" value="Histone_H2A"/>
</dbReference>
<evidence type="ECO:0000256" key="15">
    <source>
        <dbReference type="ARBA" id="ARBA00022990"/>
    </source>
</evidence>
<evidence type="ECO:0000256" key="11">
    <source>
        <dbReference type="ARBA" id="ARBA00022553"/>
    </source>
</evidence>
<dbReference type="SMART" id="SM00427">
    <property type="entry name" value="H2B"/>
    <property type="match status" value="1"/>
</dbReference>
<dbReference type="InterPro" id="IPR000164">
    <property type="entry name" value="Histone_H3/CENP-A"/>
</dbReference>
<sequence>MGLCGPPLASRLTMPEASKPAPKKGSKKAVSKTAAKGGKKRRKTRKESYAIYVYKVLKQVHPDTGISSKAMGIMNSFVNDIFERIAGEASRLAHYNKRSTITSREIQTAVRLLLPGELAKHAVSEGTKAVTKYTSSKGKTGGKARAKAKTRSSRAGLQFPVGRVHRLLRKGNYAQRVGAGAPVYLAAVLEYLTAEILELAGNAARDNKKTRIIPRHLQLAVRNDEELNKLLGGVTIAQGGVLPNIQAVLLPKKTEKPAKKQHSASTSDHLIMSGRGKGGKGLGKGGAKRHRKVLRDNIQGITKPAIRRLARRGGVKRISGLIYEETRGVLKVFLENVIRDAVTYTEHAKRKTVTAMDVVYALKRQGRTLEQKMAEVPPVPAASPAKAAATKKKAAAKPKKVGPSVTELILQTVAASKERSGVSVPSLKKALAGSGYDVEKNNSRVNTTIKGLVAKGSLLQVKGTGASGSLKFNKDAKAPAAKKPAAAKKAAAPKAKKAAVKKPAVKKTTPKKAKKPAAKKPAAKKPTPKKAKKPAAAKKPTKSPKKAAKSPKKVAKPAAKKTPVKKATKSKTVKKAAPKKKLSSEMARTKQTARKSTGGKAPRKQLATKAARKSAPATGGVKKPHRYRPGTVALREIRRYQKSTELLIRKLPFQRLVREIAQDFKTDLRFQSSAVMALQEASEAYLVGLFEDTNLCAIHAKRVTIMPKDIQLARRIRGERA</sequence>
<keyword evidence="8" id="KW-0158">Chromosome</keyword>
<dbReference type="CDD" id="cd00074">
    <property type="entry name" value="HFD_H2A"/>
    <property type="match status" value="1"/>
</dbReference>
<comment type="caution">
    <text evidence="22">The sequence shown here is derived from an EMBL/GenBank/DDBJ whole genome shotgun (WGS) entry which is preliminary data.</text>
</comment>
<keyword evidence="10" id="KW-1017">Isopeptide bond</keyword>
<dbReference type="Pfam" id="PF16211">
    <property type="entry name" value="Histone_H2A_C"/>
    <property type="match status" value="1"/>
</dbReference>
<feature type="compositionally biased region" description="Gly residues" evidence="20">
    <location>
        <begin position="275"/>
        <end position="285"/>
    </location>
</feature>
<name>A0AA47NRR8_MERPO</name>
<keyword evidence="9" id="KW-0488">Methylation</keyword>
<protein>
    <submittedName>
        <fullName evidence="22">Histone H3</fullName>
    </submittedName>
</protein>
<dbReference type="PROSITE" id="PS00047">
    <property type="entry name" value="HISTONE_H4"/>
    <property type="match status" value="1"/>
</dbReference>
<evidence type="ECO:0000256" key="17">
    <source>
        <dbReference type="ARBA" id="ARBA00023242"/>
    </source>
</evidence>
<evidence type="ECO:0000256" key="1">
    <source>
        <dbReference type="ARBA" id="ARBA00002001"/>
    </source>
</evidence>
<dbReference type="FunFam" id="1.10.20.10:FF:000002">
    <property type="entry name" value="Histone H4"/>
    <property type="match status" value="1"/>
</dbReference>
<dbReference type="PANTHER" id="PTHR11426">
    <property type="entry name" value="HISTONE H3"/>
    <property type="match status" value="1"/>
</dbReference>
<evidence type="ECO:0000256" key="13">
    <source>
        <dbReference type="ARBA" id="ARBA00022843"/>
    </source>
</evidence>
<feature type="compositionally biased region" description="Basic residues" evidence="20">
    <location>
        <begin position="494"/>
        <end position="581"/>
    </location>
</feature>
<dbReference type="FunFam" id="1.10.20.10:FF:000003">
    <property type="entry name" value="Histone H2B"/>
    <property type="match status" value="1"/>
</dbReference>